<evidence type="ECO:0000313" key="2">
    <source>
        <dbReference type="EMBL" id="GAA1401724.1"/>
    </source>
</evidence>
<accession>A0ABP4J0N3</accession>
<keyword evidence="3" id="KW-1185">Reference proteome</keyword>
<dbReference type="Proteomes" id="UP001499863">
    <property type="component" value="Unassembled WGS sequence"/>
</dbReference>
<name>A0ABP4J0N3_9ACTN</name>
<evidence type="ECO:0000256" key="1">
    <source>
        <dbReference type="SAM" id="MobiDB-lite"/>
    </source>
</evidence>
<feature type="compositionally biased region" description="Basic and acidic residues" evidence="1">
    <location>
        <begin position="88"/>
        <end position="97"/>
    </location>
</feature>
<gene>
    <name evidence="2" type="ORF">GCM10009639_44420</name>
</gene>
<dbReference type="EMBL" id="BAAAKJ010000240">
    <property type="protein sequence ID" value="GAA1401724.1"/>
    <property type="molecule type" value="Genomic_DNA"/>
</dbReference>
<feature type="region of interest" description="Disordered" evidence="1">
    <location>
        <begin position="32"/>
        <end position="107"/>
    </location>
</feature>
<sequence length="107" mass="11198">MTAAGGAAALRPGCARRVRGLLLRGVLRQEGHALRLPGPGQGSDHQYRQAGRTGRGRAEGAGDGSPEQARPGCPAPARVGRSNPTDESAGRRRDHPPDPGARPWRNP</sequence>
<protein>
    <submittedName>
        <fullName evidence="2">Uncharacterized protein</fullName>
    </submittedName>
</protein>
<organism evidence="2 3">
    <name type="scientific">Kitasatospora putterlickiae</name>
    <dbReference type="NCBI Taxonomy" id="221725"/>
    <lineage>
        <taxon>Bacteria</taxon>
        <taxon>Bacillati</taxon>
        <taxon>Actinomycetota</taxon>
        <taxon>Actinomycetes</taxon>
        <taxon>Kitasatosporales</taxon>
        <taxon>Streptomycetaceae</taxon>
        <taxon>Kitasatospora</taxon>
    </lineage>
</organism>
<reference evidence="3" key="1">
    <citation type="journal article" date="2019" name="Int. J. Syst. Evol. Microbiol.">
        <title>The Global Catalogue of Microorganisms (GCM) 10K type strain sequencing project: providing services to taxonomists for standard genome sequencing and annotation.</title>
        <authorList>
            <consortium name="The Broad Institute Genomics Platform"/>
            <consortium name="The Broad Institute Genome Sequencing Center for Infectious Disease"/>
            <person name="Wu L."/>
            <person name="Ma J."/>
        </authorList>
    </citation>
    <scope>NUCLEOTIDE SEQUENCE [LARGE SCALE GENOMIC DNA]</scope>
    <source>
        <strain evidence="3">JCM 12393</strain>
    </source>
</reference>
<proteinExistence type="predicted"/>
<comment type="caution">
    <text evidence="2">The sequence shown here is derived from an EMBL/GenBank/DDBJ whole genome shotgun (WGS) entry which is preliminary data.</text>
</comment>
<evidence type="ECO:0000313" key="3">
    <source>
        <dbReference type="Proteomes" id="UP001499863"/>
    </source>
</evidence>